<dbReference type="GO" id="GO:0043022">
    <property type="term" value="F:ribosome binding"/>
    <property type="evidence" value="ECO:0007669"/>
    <property type="project" value="TreeGrafter"/>
</dbReference>
<dbReference type="Gene3D" id="3.30.70.870">
    <property type="entry name" value="Elongation Factor G (Translational Gtpase), domain 3"/>
    <property type="match status" value="1"/>
</dbReference>
<evidence type="ECO:0000256" key="1">
    <source>
        <dbReference type="ARBA" id="ARBA00004496"/>
    </source>
</evidence>
<dbReference type="Pfam" id="PF04116">
    <property type="entry name" value="FA_hydroxylase"/>
    <property type="match status" value="1"/>
</dbReference>
<dbReference type="PRINTS" id="PR00315">
    <property type="entry name" value="ELONGATNFCT"/>
</dbReference>
<dbReference type="GO" id="GO:1990904">
    <property type="term" value="C:ribonucleoprotein complex"/>
    <property type="evidence" value="ECO:0007669"/>
    <property type="project" value="TreeGrafter"/>
</dbReference>
<keyword evidence="3" id="KW-0963">Cytoplasm</keyword>
<comment type="function">
    <text evidence="9">Catalyzes the GTP-dependent ribosomal translocation step during translation elongation. During this step, the ribosome changes from the pre-translocational (PRE) to the post-translocational (POST) state as the newly formed A-site-bound peptidyl-tRNA and P-site-bound deacylated tRNA move to the P and E sites, respectively. Catalyzes the coordinated movement of the two tRNA molecules, the mRNA and conformational changes in the ribosome.</text>
</comment>
<evidence type="ECO:0000313" key="14">
    <source>
        <dbReference type="Proteomes" id="UP000518752"/>
    </source>
</evidence>
<keyword evidence="8" id="KW-0342">GTP-binding</keyword>
<dbReference type="CDD" id="cd03700">
    <property type="entry name" value="EF2_snRNP_like_II"/>
    <property type="match status" value="1"/>
</dbReference>
<dbReference type="InterPro" id="IPR027417">
    <property type="entry name" value="P-loop_NTPase"/>
</dbReference>
<dbReference type="InterPro" id="IPR031157">
    <property type="entry name" value="G_TR_CS"/>
</dbReference>
<dbReference type="Gene3D" id="3.30.230.10">
    <property type="match status" value="1"/>
</dbReference>
<keyword evidence="14" id="KW-1185">Reference proteome</keyword>
<dbReference type="EMBL" id="JAACJN010000005">
    <property type="protein sequence ID" value="KAF5392611.1"/>
    <property type="molecule type" value="Genomic_DNA"/>
</dbReference>
<sequence>MVSRMIQQLHLDHGKSTLTDSLVSKAGIIASAKAGDMRFTDTREDEKERGITIKSTAISMYFEVSKEELSSVKQKTDGTEFLINLIDSPGHVDFSSEVTAALRVTDGALVVVDCVEGVCVQTETVLRQALTERIKPVVIINKVDRALLELQVDKESLYQSFQRTVESVNVIVSTYHDEALGDVQVYPDRGTVAFGSGLHGWAFTLRQFAGRYAKKFGVDREKMMAKLWGDNFFNPKTKKWTNKNTDADGKPLERAFNSFVLDPIFKIFDAVMNFKKDAVTSMLEKLDVKLAQDERDLEGKALLKVIMRKFLPAGDSMLEMIVINLPSPATAQRYRVETLYEGPMDDESAIGIRDCDPNGPLVLYVSKMVPTSDKGRFYAFGRVFSGTVRSGPKIRIQGPNYTPGKKEDLFVKSIQRTVLMMGRYIEPIEDCPAGNIIGLVGIDQFLLKNGTLTTSETAHNMKVMRFSVSPVVQVSVEVKNAADLPKLVEGLKRLSKSDPCVQAWIAETGEHIVAGAGELHLEICLKDLQEDHAGVPLKISDPVVPYRETVRAESSIVALSKSQNKHNRLFVKAMPIDDELSKAIEEGKVNARDDFKARARVLADDFGWDVTDARKIWCFGPETTGANLLVDVTKGVQYLNEIKDSCVAAFQWATKEGVCAEENMRGVRFNILDVTLHTDAIHRGGGQIIPTCRRVCYAACLLATPGLQEPIYLVEIQCPENAIGGIYSVLNKRRGQVFSEEQRPGTPMFTVKAYLPVAESFGFNGELRSHTAGQAFPQNVFDHWELMPGSPLDKGSKIEEVVTKIRTRKGLKPDIPSLDTYYDKLERPGSNQSMDLVLDIADTYVLDAVYKKLVPLTALPIDIVGLNATVDSTLSAWPRSYLPRQLISLSILTLIGIHVLYFLFASASYYLIFNHEMMLHPRFLPNQVKLEIQTSVQAFPVMTVLTLPWFLGEVRGGSKLYDNVQDQWGGWWYLVGSVPTFLLFTDYCIYWIHRWLHHPLLYKPLHKPHHKWIIPTPFASHAFHPVDGYLQSVPYHLFIFLFPMHRYLYLGLFVAVNFWSIFIHDSDMITGHALENVINGPAHHTLHHIYFTVNYGQYFTWADRAGNSYRHPDASLDPLLEVKMRERAEKEGKSKTD</sequence>
<accession>A0A8H5HZX8</accession>
<dbReference type="Gene3D" id="2.40.30.10">
    <property type="entry name" value="Translation factors"/>
    <property type="match status" value="1"/>
</dbReference>
<dbReference type="CDD" id="cd16261">
    <property type="entry name" value="EF2_snRNP_III"/>
    <property type="match status" value="1"/>
</dbReference>
<evidence type="ECO:0000256" key="9">
    <source>
        <dbReference type="ARBA" id="ARBA00024731"/>
    </source>
</evidence>
<dbReference type="FunFam" id="3.30.70.240:FF:000003">
    <property type="entry name" value="Translation elongation factor 2"/>
    <property type="match status" value="1"/>
</dbReference>
<feature type="transmembrane region" description="Helical" evidence="11">
    <location>
        <begin position="886"/>
        <end position="913"/>
    </location>
</feature>
<dbReference type="Pfam" id="PF00009">
    <property type="entry name" value="GTP_EFTU"/>
    <property type="match status" value="1"/>
</dbReference>
<reference evidence="13 14" key="1">
    <citation type="journal article" date="2020" name="ISME J.">
        <title>Uncovering the hidden diversity of litter-decomposition mechanisms in mushroom-forming fungi.</title>
        <authorList>
            <person name="Floudas D."/>
            <person name="Bentzer J."/>
            <person name="Ahren D."/>
            <person name="Johansson T."/>
            <person name="Persson P."/>
            <person name="Tunlid A."/>
        </authorList>
    </citation>
    <scope>NUCLEOTIDE SEQUENCE [LARGE SCALE GENOMIC DNA]</scope>
    <source>
        <strain evidence="13 14">CBS 406.79</strain>
    </source>
</reference>
<dbReference type="CDD" id="cd01885">
    <property type="entry name" value="EF2"/>
    <property type="match status" value="1"/>
</dbReference>
<dbReference type="InterPro" id="IPR041095">
    <property type="entry name" value="EFG_II"/>
</dbReference>
<evidence type="ECO:0000256" key="8">
    <source>
        <dbReference type="ARBA" id="ARBA00023134"/>
    </source>
</evidence>
<evidence type="ECO:0000256" key="6">
    <source>
        <dbReference type="ARBA" id="ARBA00022801"/>
    </source>
</evidence>
<name>A0A8H5HZX8_9AGAR</name>
<dbReference type="FunFam" id="3.30.230.10:FF:000006">
    <property type="entry name" value="Translation elongation factor 2"/>
    <property type="match status" value="1"/>
</dbReference>
<dbReference type="SUPFAM" id="SSF54211">
    <property type="entry name" value="Ribosomal protein S5 domain 2-like"/>
    <property type="match status" value="1"/>
</dbReference>
<keyword evidence="5" id="KW-0251">Elongation factor</keyword>
<dbReference type="Gene3D" id="3.30.70.240">
    <property type="match status" value="1"/>
</dbReference>
<dbReference type="Pfam" id="PF00679">
    <property type="entry name" value="EFG_C"/>
    <property type="match status" value="1"/>
</dbReference>
<dbReference type="FunFam" id="2.40.30.10:FF:000010">
    <property type="entry name" value="Translation elongation factor 2"/>
    <property type="match status" value="1"/>
</dbReference>
<dbReference type="GO" id="GO:0016491">
    <property type="term" value="F:oxidoreductase activity"/>
    <property type="evidence" value="ECO:0007669"/>
    <property type="project" value="InterPro"/>
</dbReference>
<keyword evidence="6" id="KW-0378">Hydrolase</keyword>
<dbReference type="SMART" id="SM00889">
    <property type="entry name" value="EFG_IV"/>
    <property type="match status" value="1"/>
</dbReference>
<keyword evidence="4" id="KW-0547">Nucleotide-binding</keyword>
<evidence type="ECO:0000256" key="7">
    <source>
        <dbReference type="ARBA" id="ARBA00022917"/>
    </source>
</evidence>
<keyword evidence="11" id="KW-0472">Membrane</keyword>
<dbReference type="CDD" id="cd01681">
    <property type="entry name" value="aeEF2_snRNP_like_IV"/>
    <property type="match status" value="1"/>
</dbReference>
<dbReference type="InterPro" id="IPR009000">
    <property type="entry name" value="Transl_B-barrel_sf"/>
</dbReference>
<dbReference type="Pfam" id="PF03764">
    <property type="entry name" value="EFG_IV"/>
    <property type="match status" value="1"/>
</dbReference>
<feature type="transmembrane region" description="Helical" evidence="11">
    <location>
        <begin position="971"/>
        <end position="992"/>
    </location>
</feature>
<evidence type="ECO:0000256" key="5">
    <source>
        <dbReference type="ARBA" id="ARBA00022768"/>
    </source>
</evidence>
<dbReference type="Pfam" id="PF14492">
    <property type="entry name" value="EFG_III"/>
    <property type="match status" value="1"/>
</dbReference>
<dbReference type="FunFam" id="3.30.70.870:FF:000002">
    <property type="entry name" value="Translation elongation factor 2"/>
    <property type="match status" value="1"/>
</dbReference>
<dbReference type="GO" id="GO:0005829">
    <property type="term" value="C:cytosol"/>
    <property type="evidence" value="ECO:0007669"/>
    <property type="project" value="TreeGrafter"/>
</dbReference>
<comment type="catalytic activity">
    <reaction evidence="10">
        <text>GTP + H2O = GDP + phosphate + H(+)</text>
        <dbReference type="Rhea" id="RHEA:19669"/>
        <dbReference type="ChEBI" id="CHEBI:15377"/>
        <dbReference type="ChEBI" id="CHEBI:15378"/>
        <dbReference type="ChEBI" id="CHEBI:37565"/>
        <dbReference type="ChEBI" id="CHEBI:43474"/>
        <dbReference type="ChEBI" id="CHEBI:58189"/>
    </reaction>
    <physiologicalReaction direction="left-to-right" evidence="10">
        <dbReference type="Rhea" id="RHEA:19670"/>
    </physiologicalReaction>
</comment>
<evidence type="ECO:0000313" key="13">
    <source>
        <dbReference type="EMBL" id="KAF5392611.1"/>
    </source>
</evidence>
<dbReference type="InterPro" id="IPR005517">
    <property type="entry name" value="Transl_elong_EFG/EF2_IV"/>
</dbReference>
<protein>
    <recommendedName>
        <fullName evidence="2">Elongation factor 2</fullName>
    </recommendedName>
</protein>
<feature type="transmembrane region" description="Helical" evidence="11">
    <location>
        <begin position="1047"/>
        <end position="1064"/>
    </location>
</feature>
<dbReference type="AlphaFoldDB" id="A0A8H5HZX8"/>
<dbReference type="InterPro" id="IPR035647">
    <property type="entry name" value="EFG_III/V"/>
</dbReference>
<proteinExistence type="predicted"/>
<dbReference type="GO" id="GO:0003746">
    <property type="term" value="F:translation elongation factor activity"/>
    <property type="evidence" value="ECO:0007669"/>
    <property type="project" value="UniProtKB-KW"/>
</dbReference>
<evidence type="ECO:0000256" key="2">
    <source>
        <dbReference type="ARBA" id="ARBA00017891"/>
    </source>
</evidence>
<dbReference type="Gene3D" id="3.90.1430.10">
    <property type="entry name" value="Yeast translation eEF2 (G' domain)"/>
    <property type="match status" value="1"/>
</dbReference>
<dbReference type="OrthoDB" id="364892at2759"/>
<dbReference type="GO" id="GO:0005506">
    <property type="term" value="F:iron ion binding"/>
    <property type="evidence" value="ECO:0007669"/>
    <property type="project" value="InterPro"/>
</dbReference>
<dbReference type="GO" id="GO:0003924">
    <property type="term" value="F:GTPase activity"/>
    <property type="evidence" value="ECO:0007669"/>
    <property type="project" value="InterPro"/>
</dbReference>
<evidence type="ECO:0000259" key="12">
    <source>
        <dbReference type="PROSITE" id="PS51722"/>
    </source>
</evidence>
<feature type="domain" description="Tr-type G" evidence="12">
    <location>
        <begin position="1"/>
        <end position="236"/>
    </location>
</feature>
<dbReference type="Proteomes" id="UP000518752">
    <property type="component" value="Unassembled WGS sequence"/>
</dbReference>
<evidence type="ECO:0000256" key="10">
    <source>
        <dbReference type="ARBA" id="ARBA00049117"/>
    </source>
</evidence>
<comment type="caution">
    <text evidence="13">The sequence shown here is derived from an EMBL/GenBank/DDBJ whole genome shotgun (WGS) entry which is preliminary data.</text>
</comment>
<evidence type="ECO:0000256" key="3">
    <source>
        <dbReference type="ARBA" id="ARBA00022490"/>
    </source>
</evidence>
<dbReference type="Gene3D" id="3.40.50.300">
    <property type="entry name" value="P-loop containing nucleotide triphosphate hydrolases"/>
    <property type="match status" value="1"/>
</dbReference>
<dbReference type="PROSITE" id="PS51722">
    <property type="entry name" value="G_TR_2"/>
    <property type="match status" value="1"/>
</dbReference>
<dbReference type="InterPro" id="IPR006694">
    <property type="entry name" value="Fatty_acid_hydroxylase"/>
</dbReference>
<keyword evidence="11" id="KW-1133">Transmembrane helix</keyword>
<dbReference type="SUPFAM" id="SSF52540">
    <property type="entry name" value="P-loop containing nucleoside triphosphate hydrolases"/>
    <property type="match status" value="1"/>
</dbReference>
<dbReference type="GO" id="GO:0008610">
    <property type="term" value="P:lipid biosynthetic process"/>
    <property type="evidence" value="ECO:0007669"/>
    <property type="project" value="InterPro"/>
</dbReference>
<dbReference type="GO" id="GO:0005525">
    <property type="term" value="F:GTP binding"/>
    <property type="evidence" value="ECO:0007669"/>
    <property type="project" value="UniProtKB-KW"/>
</dbReference>
<dbReference type="InterPro" id="IPR000795">
    <property type="entry name" value="T_Tr_GTP-bd_dom"/>
</dbReference>
<dbReference type="PANTHER" id="PTHR42908:SF10">
    <property type="entry name" value="EUKARYOTIC TRANSLATION ELONGATION FACTOR 2"/>
    <property type="match status" value="1"/>
</dbReference>
<evidence type="ECO:0000256" key="11">
    <source>
        <dbReference type="SAM" id="Phobius"/>
    </source>
</evidence>
<keyword evidence="11" id="KW-0812">Transmembrane</keyword>
<gene>
    <name evidence="13" type="ORF">D9757_002310</name>
</gene>
<dbReference type="SUPFAM" id="SSF50447">
    <property type="entry name" value="Translation proteins"/>
    <property type="match status" value="1"/>
</dbReference>
<dbReference type="NCBIfam" id="TIGR00231">
    <property type="entry name" value="small_GTP"/>
    <property type="match status" value="1"/>
</dbReference>
<dbReference type="SUPFAM" id="SSF54980">
    <property type="entry name" value="EF-G C-terminal domain-like"/>
    <property type="match status" value="2"/>
</dbReference>
<dbReference type="FunFam" id="3.90.1430.10:FF:000003">
    <property type="entry name" value="Elongation factor 2"/>
    <property type="match status" value="1"/>
</dbReference>
<dbReference type="CDD" id="cd04096">
    <property type="entry name" value="eEF2_snRNP_like_C"/>
    <property type="match status" value="1"/>
</dbReference>
<keyword evidence="7" id="KW-0648">Protein biosynthesis</keyword>
<dbReference type="PROSITE" id="PS00301">
    <property type="entry name" value="G_TR_1"/>
    <property type="match status" value="1"/>
</dbReference>
<dbReference type="SMART" id="SM00838">
    <property type="entry name" value="EFG_C"/>
    <property type="match status" value="1"/>
</dbReference>
<dbReference type="InterPro" id="IPR020568">
    <property type="entry name" value="Ribosomal_Su5_D2-typ_SF"/>
</dbReference>
<dbReference type="InterPro" id="IPR005225">
    <property type="entry name" value="Small_GTP-bd"/>
</dbReference>
<dbReference type="Pfam" id="PF03144">
    <property type="entry name" value="GTP_EFTU_D2"/>
    <property type="match status" value="1"/>
</dbReference>
<dbReference type="InterPro" id="IPR000640">
    <property type="entry name" value="EFG_V-like"/>
</dbReference>
<dbReference type="InterPro" id="IPR004161">
    <property type="entry name" value="EFTu-like_2"/>
</dbReference>
<comment type="subcellular location">
    <subcellularLocation>
        <location evidence="1">Cytoplasm</location>
    </subcellularLocation>
</comment>
<dbReference type="InterPro" id="IPR014721">
    <property type="entry name" value="Ribsml_uS5_D2-typ_fold_subgr"/>
</dbReference>
<dbReference type="FunFam" id="3.40.50.300:FF:000058">
    <property type="entry name" value="Translation elongation factor 2"/>
    <property type="match status" value="1"/>
</dbReference>
<organism evidence="13 14">
    <name type="scientific">Collybiopsis confluens</name>
    <dbReference type="NCBI Taxonomy" id="2823264"/>
    <lineage>
        <taxon>Eukaryota</taxon>
        <taxon>Fungi</taxon>
        <taxon>Dikarya</taxon>
        <taxon>Basidiomycota</taxon>
        <taxon>Agaricomycotina</taxon>
        <taxon>Agaricomycetes</taxon>
        <taxon>Agaricomycetidae</taxon>
        <taxon>Agaricales</taxon>
        <taxon>Marasmiineae</taxon>
        <taxon>Omphalotaceae</taxon>
        <taxon>Collybiopsis</taxon>
    </lineage>
</organism>
<evidence type="ECO:0000256" key="4">
    <source>
        <dbReference type="ARBA" id="ARBA00022741"/>
    </source>
</evidence>
<dbReference type="PANTHER" id="PTHR42908">
    <property type="entry name" value="TRANSLATION ELONGATION FACTOR-RELATED"/>
    <property type="match status" value="1"/>
</dbReference>